<dbReference type="CDD" id="cd01335">
    <property type="entry name" value="Radical_SAM"/>
    <property type="match status" value="1"/>
</dbReference>
<dbReference type="UniPathway" id="UPA00251">
    <property type="reaction ID" value="UER00323"/>
</dbReference>
<evidence type="ECO:0000256" key="14">
    <source>
        <dbReference type="PIRNR" id="PIRNR000167"/>
    </source>
</evidence>
<evidence type="ECO:0000256" key="1">
    <source>
        <dbReference type="ARBA" id="ARBA00004496"/>
    </source>
</evidence>
<dbReference type="InterPro" id="IPR013785">
    <property type="entry name" value="Aldolase_TIM"/>
</dbReference>
<dbReference type="RefSeq" id="WP_109385457.1">
    <property type="nucleotide sequence ID" value="NZ_QETF01000001.1"/>
</dbReference>
<evidence type="ECO:0000256" key="10">
    <source>
        <dbReference type="ARBA" id="ARBA00023004"/>
    </source>
</evidence>
<evidence type="ECO:0000256" key="3">
    <source>
        <dbReference type="ARBA" id="ARBA00005493"/>
    </source>
</evidence>
<keyword evidence="5 14" id="KW-0004">4Fe-4S</keyword>
<evidence type="ECO:0000256" key="8">
    <source>
        <dbReference type="ARBA" id="ARBA00022723"/>
    </source>
</evidence>
<keyword evidence="9 14" id="KW-0560">Oxidoreductase</keyword>
<dbReference type="InterPro" id="IPR004558">
    <property type="entry name" value="Coprogen_oxidase_HemN"/>
</dbReference>
<feature type="binding site" evidence="16">
    <location>
        <position position="67"/>
    </location>
    <ligand>
        <name>[4Fe-4S] cluster</name>
        <dbReference type="ChEBI" id="CHEBI:49883"/>
        <note>4Fe-4S-S-AdoMet</note>
    </ligand>
</feature>
<feature type="binding site" evidence="15">
    <location>
        <begin position="66"/>
        <end position="68"/>
    </location>
    <ligand>
        <name>S-adenosyl-L-methionine</name>
        <dbReference type="ChEBI" id="CHEBI:59789"/>
        <label>2</label>
    </ligand>
</feature>
<evidence type="ECO:0000256" key="12">
    <source>
        <dbReference type="ARBA" id="ARBA00023244"/>
    </source>
</evidence>
<dbReference type="PIRSF" id="PIRSF000167">
    <property type="entry name" value="HemN"/>
    <property type="match status" value="1"/>
</dbReference>
<feature type="binding site" evidence="15">
    <location>
        <position position="242"/>
    </location>
    <ligand>
        <name>S-adenosyl-L-methionine</name>
        <dbReference type="ChEBI" id="CHEBI:59789"/>
        <label>2</label>
    </ligand>
</feature>
<organism evidence="18 19">
    <name type="scientific">Salibaculum griseiflavum</name>
    <dbReference type="NCBI Taxonomy" id="1914409"/>
    <lineage>
        <taxon>Bacteria</taxon>
        <taxon>Pseudomonadati</taxon>
        <taxon>Pseudomonadota</taxon>
        <taxon>Alphaproteobacteria</taxon>
        <taxon>Rhodobacterales</taxon>
        <taxon>Roseobacteraceae</taxon>
        <taxon>Salibaculum</taxon>
    </lineage>
</organism>
<dbReference type="SFLD" id="SFLDG01065">
    <property type="entry name" value="anaerobic_coproporphyrinogen-I"/>
    <property type="match status" value="1"/>
</dbReference>
<feature type="binding site" evidence="15">
    <location>
        <position position="111"/>
    </location>
    <ligand>
        <name>S-adenosyl-L-methionine</name>
        <dbReference type="ChEBI" id="CHEBI:59789"/>
        <label>1</label>
    </ligand>
</feature>
<dbReference type="Proteomes" id="UP000245293">
    <property type="component" value="Unassembled WGS sequence"/>
</dbReference>
<proteinExistence type="inferred from homology"/>
<evidence type="ECO:0000256" key="9">
    <source>
        <dbReference type="ARBA" id="ARBA00023002"/>
    </source>
</evidence>
<dbReference type="OrthoDB" id="9808022at2"/>
<keyword evidence="19" id="KW-1185">Reference proteome</keyword>
<evidence type="ECO:0000313" key="19">
    <source>
        <dbReference type="Proteomes" id="UP000245293"/>
    </source>
</evidence>
<dbReference type="InterPro" id="IPR034505">
    <property type="entry name" value="Coproporphyrinogen-III_oxidase"/>
</dbReference>
<feature type="binding site" evidence="15">
    <location>
        <position position="328"/>
    </location>
    <ligand>
        <name>S-adenosyl-L-methionine</name>
        <dbReference type="ChEBI" id="CHEBI:59789"/>
        <label>1</label>
    </ligand>
</feature>
<evidence type="ECO:0000256" key="15">
    <source>
        <dbReference type="PIRSR" id="PIRSR000167-1"/>
    </source>
</evidence>
<accession>A0A2V1P7W7</accession>
<protein>
    <recommendedName>
        <fullName evidence="14">Coproporphyrinogen-III oxidase</fullName>
        <ecNumber evidence="14">1.3.98.3</ecNumber>
    </recommendedName>
</protein>
<dbReference type="Pfam" id="PF04055">
    <property type="entry name" value="Radical_SAM"/>
    <property type="match status" value="1"/>
</dbReference>
<evidence type="ECO:0000256" key="13">
    <source>
        <dbReference type="ARBA" id="ARBA00048321"/>
    </source>
</evidence>
<dbReference type="GO" id="GO:0004109">
    <property type="term" value="F:coproporphyrinogen oxidase activity"/>
    <property type="evidence" value="ECO:0007669"/>
    <property type="project" value="InterPro"/>
</dbReference>
<comment type="catalytic activity">
    <reaction evidence="13 14">
        <text>coproporphyrinogen III + 2 S-adenosyl-L-methionine = protoporphyrinogen IX + 2 5'-deoxyadenosine + 2 L-methionine + 2 CO2</text>
        <dbReference type="Rhea" id="RHEA:15425"/>
        <dbReference type="ChEBI" id="CHEBI:16526"/>
        <dbReference type="ChEBI" id="CHEBI:17319"/>
        <dbReference type="ChEBI" id="CHEBI:57307"/>
        <dbReference type="ChEBI" id="CHEBI:57309"/>
        <dbReference type="ChEBI" id="CHEBI:57844"/>
        <dbReference type="ChEBI" id="CHEBI:59789"/>
        <dbReference type="EC" id="1.3.98.3"/>
    </reaction>
</comment>
<feature type="domain" description="Radical SAM core" evidence="17">
    <location>
        <begin position="45"/>
        <end position="282"/>
    </location>
</feature>
<feature type="binding site" evidence="16">
    <location>
        <position position="64"/>
    </location>
    <ligand>
        <name>[4Fe-4S] cluster</name>
        <dbReference type="ChEBI" id="CHEBI:49883"/>
        <note>4Fe-4S-S-AdoMet</note>
    </ligand>
</feature>
<comment type="subcellular location">
    <subcellularLocation>
        <location evidence="1 14">Cytoplasm</location>
    </subcellularLocation>
</comment>
<evidence type="ECO:0000256" key="6">
    <source>
        <dbReference type="ARBA" id="ARBA00022490"/>
    </source>
</evidence>
<dbReference type="SUPFAM" id="SSF102114">
    <property type="entry name" value="Radical SAM enzymes"/>
    <property type="match status" value="1"/>
</dbReference>
<feature type="binding site" evidence="15">
    <location>
        <position position="208"/>
    </location>
    <ligand>
        <name>S-adenosyl-L-methionine</name>
        <dbReference type="ChEBI" id="CHEBI:59789"/>
        <label>2</label>
    </ligand>
</feature>
<comment type="similarity">
    <text evidence="3 14">Belongs to the anaerobic coproporphyrinogen-III oxidase family.</text>
</comment>
<feature type="binding site" evidence="15">
    <location>
        <position position="54"/>
    </location>
    <ligand>
        <name>S-adenosyl-L-methionine</name>
        <dbReference type="ChEBI" id="CHEBI:59789"/>
        <label>1</label>
    </ligand>
</feature>
<keyword evidence="6 14" id="KW-0963">Cytoplasm</keyword>
<feature type="binding site" evidence="15">
    <location>
        <position position="144"/>
    </location>
    <ligand>
        <name>S-adenosyl-L-methionine</name>
        <dbReference type="ChEBI" id="CHEBI:59789"/>
        <label>1</label>
    </ligand>
</feature>
<comment type="subunit">
    <text evidence="4">Monomer.</text>
</comment>
<feature type="binding site" evidence="16">
    <location>
        <position position="60"/>
    </location>
    <ligand>
        <name>[4Fe-4S] cluster</name>
        <dbReference type="ChEBI" id="CHEBI:49883"/>
        <note>4Fe-4S-S-AdoMet</note>
    </ligand>
</feature>
<reference evidence="19" key="1">
    <citation type="submission" date="2018-05" db="EMBL/GenBank/DDBJ databases">
        <authorList>
            <person name="Du Z."/>
            <person name="Wang X."/>
        </authorList>
    </citation>
    <scope>NUCLEOTIDE SEQUENCE [LARGE SCALE GENOMIC DNA]</scope>
    <source>
        <strain evidence="19">WDS4C29</strain>
    </source>
</reference>
<evidence type="ECO:0000256" key="5">
    <source>
        <dbReference type="ARBA" id="ARBA00022485"/>
    </source>
</evidence>
<evidence type="ECO:0000256" key="11">
    <source>
        <dbReference type="ARBA" id="ARBA00023014"/>
    </source>
</evidence>
<dbReference type="PANTHER" id="PTHR13932:SF6">
    <property type="entry name" value="OXYGEN-INDEPENDENT COPROPORPHYRINOGEN III OXIDASE"/>
    <property type="match status" value="1"/>
</dbReference>
<dbReference type="PROSITE" id="PS51918">
    <property type="entry name" value="RADICAL_SAM"/>
    <property type="match status" value="1"/>
</dbReference>
<dbReference type="GO" id="GO:0006782">
    <property type="term" value="P:protoporphyrinogen IX biosynthetic process"/>
    <property type="evidence" value="ECO:0007669"/>
    <property type="project" value="UniProtKB-UniPathway"/>
</dbReference>
<dbReference type="GO" id="GO:0051989">
    <property type="term" value="F:coproporphyrinogen dehydrogenase activity"/>
    <property type="evidence" value="ECO:0007669"/>
    <property type="project" value="UniProtKB-EC"/>
</dbReference>
<dbReference type="InterPro" id="IPR006638">
    <property type="entry name" value="Elp3/MiaA/NifB-like_rSAM"/>
</dbReference>
<keyword evidence="11 14" id="KW-0411">Iron-sulfur</keyword>
<evidence type="ECO:0000256" key="4">
    <source>
        <dbReference type="ARBA" id="ARBA00011245"/>
    </source>
</evidence>
<dbReference type="InterPro" id="IPR058240">
    <property type="entry name" value="rSAM_sf"/>
</dbReference>
<dbReference type="SMART" id="SM00729">
    <property type="entry name" value="Elp3"/>
    <property type="match status" value="1"/>
</dbReference>
<dbReference type="SFLD" id="SFLDS00029">
    <property type="entry name" value="Radical_SAM"/>
    <property type="match status" value="1"/>
</dbReference>
<sequence>MSSIERLRRLGLFDARAPRYTSYPPANHFGENVGPNTVAHWLQAVPSGARVSLYLHIPYCRRLCWFCACRTQGTSTDRPLIPYLDQLRAEMAIVDANLPKDVVLSHVHLGGGTPTLLPPEMIRDLGRDIAAFRPWAEDCEFSVEIDPTEVDKPRIEALQEIGMNRASIGVQDFDPSVQECIGRIQSFEQTRDVVEMLRDSGVNSLNMDILYGLPHQDKGRMADSVQKVLSLAPDRVALYGYAHVPWMAKRQVMIPSDALPNAEERLHLFDTARRLFVWDGYREIGIDHYAREGDSMAEADRSNTLRRNFQGYTVDDSDLLIGLGASAISRYPQGFAQNHSTSSRYATAIAEGRPATVRGHAMSPEDLLRSDMIEMLMCRFELDLDELSARHGIPVVELRERVLHIPRDFPDHVEERGNRIRLTENARLVARLVAAELDQYAMPEGRHSRAL</sequence>
<dbReference type="PANTHER" id="PTHR13932">
    <property type="entry name" value="COPROPORPHYRINIGEN III OXIDASE"/>
    <property type="match status" value="1"/>
</dbReference>
<name>A0A2V1P7W7_9RHOB</name>
<evidence type="ECO:0000313" key="18">
    <source>
        <dbReference type="EMBL" id="PWG18426.1"/>
    </source>
</evidence>
<dbReference type="EMBL" id="QETF01000001">
    <property type="protein sequence ID" value="PWG18426.1"/>
    <property type="molecule type" value="Genomic_DNA"/>
</dbReference>
<evidence type="ECO:0000259" key="17">
    <source>
        <dbReference type="PROSITE" id="PS51918"/>
    </source>
</evidence>
<comment type="cofactor">
    <cofactor evidence="14 16">
        <name>[4Fe-4S] cluster</name>
        <dbReference type="ChEBI" id="CHEBI:49883"/>
    </cofactor>
    <text evidence="14 16">Binds 1 [4Fe-4S] cluster. The cluster is coordinated with 3 cysteines and an exchangeable S-adenosyl-L-methionine.</text>
</comment>
<evidence type="ECO:0000256" key="2">
    <source>
        <dbReference type="ARBA" id="ARBA00004785"/>
    </source>
</evidence>
<dbReference type="NCBIfam" id="TIGR00538">
    <property type="entry name" value="hemN"/>
    <property type="match status" value="1"/>
</dbReference>
<evidence type="ECO:0000256" key="7">
    <source>
        <dbReference type="ARBA" id="ARBA00022691"/>
    </source>
</evidence>
<dbReference type="AlphaFoldDB" id="A0A2V1P7W7"/>
<keyword evidence="8 14" id="KW-0479">Metal-binding</keyword>
<dbReference type="GO" id="GO:0005737">
    <property type="term" value="C:cytoplasm"/>
    <property type="evidence" value="ECO:0007669"/>
    <property type="project" value="UniProtKB-SubCell"/>
</dbReference>
<evidence type="ECO:0000256" key="16">
    <source>
        <dbReference type="PIRSR" id="PIRSR000167-2"/>
    </source>
</evidence>
<dbReference type="GO" id="GO:0051539">
    <property type="term" value="F:4 iron, 4 sulfur cluster binding"/>
    <property type="evidence" value="ECO:0007669"/>
    <property type="project" value="UniProtKB-KW"/>
</dbReference>
<dbReference type="Gene3D" id="3.20.20.70">
    <property type="entry name" value="Aldolase class I"/>
    <property type="match status" value="1"/>
</dbReference>
<comment type="caution">
    <text evidence="18">The sequence shown here is derived from an EMBL/GenBank/DDBJ whole genome shotgun (WGS) entry which is preliminary data.</text>
</comment>
<feature type="binding site" evidence="15">
    <location>
        <position position="183"/>
    </location>
    <ligand>
        <name>S-adenosyl-L-methionine</name>
        <dbReference type="ChEBI" id="CHEBI:59789"/>
        <label>2</label>
    </ligand>
</feature>
<dbReference type="Gene3D" id="1.10.10.920">
    <property type="match status" value="1"/>
</dbReference>
<gene>
    <name evidence="18" type="primary">hemN</name>
    <name evidence="18" type="ORF">DFK10_00410</name>
</gene>
<keyword evidence="12 14" id="KW-0627">Porphyrin biosynthesis</keyword>
<feature type="binding site" evidence="15">
    <location>
        <position position="171"/>
    </location>
    <ligand>
        <name>S-adenosyl-L-methionine</name>
        <dbReference type="ChEBI" id="CHEBI:59789"/>
        <label>2</label>
    </ligand>
</feature>
<keyword evidence="7 14" id="KW-0949">S-adenosyl-L-methionine</keyword>
<feature type="binding site" evidence="15">
    <location>
        <begin position="112"/>
        <end position="113"/>
    </location>
    <ligand>
        <name>S-adenosyl-L-methionine</name>
        <dbReference type="ChEBI" id="CHEBI:59789"/>
        <label>2</label>
    </ligand>
</feature>
<keyword evidence="10 14" id="KW-0408">Iron</keyword>
<dbReference type="EC" id="1.3.98.3" evidence="14"/>
<dbReference type="GO" id="GO:0046872">
    <property type="term" value="F:metal ion binding"/>
    <property type="evidence" value="ECO:0007669"/>
    <property type="project" value="UniProtKB-KW"/>
</dbReference>
<comment type="pathway">
    <text evidence="2 14">Porphyrin-containing compound metabolism; protoporphyrin-IX biosynthesis; protoporphyrinogen-IX from coproporphyrinogen-III (AdoMet route): step 1/1.</text>
</comment>
<dbReference type="InterPro" id="IPR007197">
    <property type="entry name" value="rSAM"/>
</dbReference>